<feature type="region of interest" description="Disordered" evidence="4">
    <location>
        <begin position="1063"/>
        <end position="1086"/>
    </location>
</feature>
<feature type="compositionally biased region" description="Basic and acidic residues" evidence="4">
    <location>
        <begin position="87"/>
        <end position="99"/>
    </location>
</feature>
<evidence type="ECO:0000313" key="9">
    <source>
        <dbReference type="RefSeq" id="XP_025068349.1"/>
    </source>
</evidence>
<feature type="compositionally biased region" description="Polar residues" evidence="4">
    <location>
        <begin position="336"/>
        <end position="361"/>
    </location>
</feature>
<feature type="compositionally biased region" description="Low complexity" evidence="4">
    <location>
        <begin position="510"/>
        <end position="520"/>
    </location>
</feature>
<dbReference type="InterPro" id="IPR029627">
    <property type="entry name" value="CCSER"/>
</dbReference>
<evidence type="ECO:0000313" key="5">
    <source>
        <dbReference type="Proteomes" id="UP000189705"/>
    </source>
</evidence>
<dbReference type="PANTHER" id="PTHR22461">
    <property type="entry name" value="SERINE-RICH COILED-COIL DOMAIN-CONTAINING PROTEIN 2-RELATED"/>
    <property type="match status" value="1"/>
</dbReference>
<dbReference type="AlphaFoldDB" id="A0A3Q0H8F6"/>
<dbReference type="GO" id="GO:0008017">
    <property type="term" value="F:microtubule binding"/>
    <property type="evidence" value="ECO:0007669"/>
    <property type="project" value="TreeGrafter"/>
</dbReference>
<dbReference type="CTD" id="54462"/>
<gene>
    <name evidence="6 7 8 9" type="primary">CCSER2</name>
</gene>
<accession>A0A3Q0H8F6</accession>
<dbReference type="GO" id="GO:0001578">
    <property type="term" value="P:microtubule bundle formation"/>
    <property type="evidence" value="ECO:0007669"/>
    <property type="project" value="TreeGrafter"/>
</dbReference>
<proteinExistence type="inferred from homology"/>
<feature type="region of interest" description="Disordered" evidence="4">
    <location>
        <begin position="973"/>
        <end position="1008"/>
    </location>
</feature>
<feature type="compositionally biased region" description="Polar residues" evidence="4">
    <location>
        <begin position="1063"/>
        <end position="1074"/>
    </location>
</feature>
<name>A0A3Q0H8F6_ALLSI</name>
<feature type="region of interest" description="Disordered" evidence="4">
    <location>
        <begin position="183"/>
        <end position="208"/>
    </location>
</feature>
<feature type="region of interest" description="Disordered" evidence="4">
    <location>
        <begin position="487"/>
        <end position="524"/>
    </location>
</feature>
<feature type="compositionally biased region" description="Basic and acidic residues" evidence="4">
    <location>
        <begin position="895"/>
        <end position="907"/>
    </location>
</feature>
<dbReference type="Proteomes" id="UP000189705">
    <property type="component" value="Unplaced"/>
</dbReference>
<feature type="region of interest" description="Disordered" evidence="4">
    <location>
        <begin position="336"/>
        <end position="381"/>
    </location>
</feature>
<keyword evidence="5" id="KW-1185">Reference proteome</keyword>
<organism evidence="5 9">
    <name type="scientific">Alligator sinensis</name>
    <name type="common">Chinese alligator</name>
    <dbReference type="NCBI Taxonomy" id="38654"/>
    <lineage>
        <taxon>Eukaryota</taxon>
        <taxon>Metazoa</taxon>
        <taxon>Chordata</taxon>
        <taxon>Craniata</taxon>
        <taxon>Vertebrata</taxon>
        <taxon>Euteleostomi</taxon>
        <taxon>Archelosauria</taxon>
        <taxon>Archosauria</taxon>
        <taxon>Crocodylia</taxon>
        <taxon>Alligatoridae</taxon>
        <taxon>Alligatorinae</taxon>
        <taxon>Alligator</taxon>
    </lineage>
</organism>
<keyword evidence="2 3" id="KW-0175">Coiled coil</keyword>
<evidence type="ECO:0000313" key="6">
    <source>
        <dbReference type="RefSeq" id="XP_025068345.1"/>
    </source>
</evidence>
<feature type="compositionally biased region" description="Polar residues" evidence="4">
    <location>
        <begin position="487"/>
        <end position="500"/>
    </location>
</feature>
<feature type="coiled-coil region" evidence="3">
    <location>
        <begin position="749"/>
        <end position="776"/>
    </location>
</feature>
<evidence type="ECO:0000256" key="4">
    <source>
        <dbReference type="SAM" id="MobiDB-lite"/>
    </source>
</evidence>
<dbReference type="GO" id="GO:0015630">
    <property type="term" value="C:microtubule cytoskeleton"/>
    <property type="evidence" value="ECO:0007669"/>
    <property type="project" value="TreeGrafter"/>
</dbReference>
<feature type="compositionally biased region" description="Polar residues" evidence="4">
    <location>
        <begin position="77"/>
        <end position="86"/>
    </location>
</feature>
<feature type="region of interest" description="Disordered" evidence="4">
    <location>
        <begin position="895"/>
        <end position="929"/>
    </location>
</feature>
<feature type="region of interest" description="Disordered" evidence="4">
    <location>
        <begin position="77"/>
        <end position="99"/>
    </location>
</feature>
<dbReference type="GeneID" id="102383884"/>
<feature type="compositionally biased region" description="Basic and acidic residues" evidence="4">
    <location>
        <begin position="845"/>
        <end position="856"/>
    </location>
</feature>
<sequence>MEEKNYIRTSLVSRLPKYETKSLGNVLQPLSNGTTVNLSGTTQSNNGKSGTKHNGTVHMSSSFNWRKSNKYQLCNQRGGESNFADNSNEKISDSEKYSQSRETFGKDVHRVGLDDTALLASKTSKQTNMFVSSTKELNPKSLPVLSSSAKFSKGTLLGRTSYSGLNAPKSRLDGFYGNRSSVGLQRPRVNSGATRNSSGEGLAQSTDNETYSCEKMVRSQSFSHSIQNSFLPPASLTRSHSFNRAVDLTRPYQNQHLAIRSSQRATLLSRNTRQLNIPSGNEPLKYGFTRAYNAISTCGSKKTLLSNESGAAAALEYQMSRPSFLKRNGQQFTGKITVGDSKSTATDSGFMDNNSEISTNSKEMDEKKDAMKNDSHRKEGSEILHDSLGKHNSKVLCMSDDVDEISISSLSSCEKNDLSEDFSDDCIDLEDPNRMIEAHSEEVFIQELEHGATPIESFSSLKESESSHCNADDWLDIAIHVSAANDKNQSTTHTSGTNLMSPDMNYRAGSSSELSPSDSSDGTYMWDEEGLEPIGSVHPCGSYESSEMNSIKIDALKTNPHGRNRPTMSVLQTDILNNLDSCDLEDDDLMLDVDLPEDAPCENVECKNMNRYDRQDRNARKQSEGFWKRAQQCWSAQDHYHLGHHYLHGKNDISRGSKYAESPVGHFESYGTPNFYQAPRQFVGLPENTVMLDEMTLRHMVQDCTAVKTQLLKLKRLLQQNDESVSLQDIPFSVLSSPEPQDAESPCKTEDLLNEIKQLKDEVKKQDETIKRLEHQLTTRCNCHKDSQKPKGATCMLADKFTQTSWRKSSPQVLQPSNSLPNTTDLAQGKLIKMSHIEAPSEYHKHGLHENGDHQNKNAADTSHENSLNEQNLLLSIRLGIKDLNENAFLTENMEVKKSAKEPREMASNEGGTLRSHDSSFQTPAHMNTRKMQTKLAVRSKQLSMSHASWPKTVRITKPPSQNALVSPTMAVLEPSPASKEPEIPPSSSPIHLQPTSSQANLKSKQSQKMSKLCPATVFLLKSKQVTIPKCSFISQEPQNTSSKTSIPRPLTQRKENMQNQNIRLHSGDSLASNRHSRLPKPKTHY</sequence>
<dbReference type="STRING" id="38654.A0A3Q0H8F6"/>
<evidence type="ECO:0000313" key="8">
    <source>
        <dbReference type="RefSeq" id="XP_025068348.1"/>
    </source>
</evidence>
<reference evidence="6 7" key="1">
    <citation type="submission" date="2025-04" db="UniProtKB">
        <authorList>
            <consortium name="RefSeq"/>
        </authorList>
    </citation>
    <scope>IDENTIFICATION</scope>
</reference>
<feature type="region of interest" description="Disordered" evidence="4">
    <location>
        <begin position="845"/>
        <end position="866"/>
    </location>
</feature>
<feature type="region of interest" description="Disordered" evidence="4">
    <location>
        <begin position="32"/>
        <end position="60"/>
    </location>
</feature>
<dbReference type="RefSeq" id="XP_025068346.1">
    <property type="nucleotide sequence ID" value="XM_025212561.1"/>
</dbReference>
<protein>
    <submittedName>
        <fullName evidence="6 7">Serine-rich coiled-coil domain-containing protein 2 isoform X1</fullName>
    </submittedName>
</protein>
<evidence type="ECO:0000256" key="3">
    <source>
        <dbReference type="SAM" id="Coils"/>
    </source>
</evidence>
<feature type="compositionally biased region" description="Basic residues" evidence="4">
    <location>
        <begin position="1075"/>
        <end position="1086"/>
    </location>
</feature>
<evidence type="ECO:0000256" key="1">
    <source>
        <dbReference type="ARBA" id="ARBA00010949"/>
    </source>
</evidence>
<comment type="similarity">
    <text evidence="1">Belongs to the CCSER family.</text>
</comment>
<feature type="compositionally biased region" description="Basic and acidic residues" evidence="4">
    <location>
        <begin position="362"/>
        <end position="381"/>
    </location>
</feature>
<feature type="compositionally biased region" description="Polar residues" evidence="4">
    <location>
        <begin position="191"/>
        <end position="208"/>
    </location>
</feature>
<dbReference type="RefSeq" id="XP_025068349.1">
    <property type="nucleotide sequence ID" value="XM_025212564.1"/>
</dbReference>
<evidence type="ECO:0000256" key="2">
    <source>
        <dbReference type="ARBA" id="ARBA00023054"/>
    </source>
</evidence>
<evidence type="ECO:0000313" key="7">
    <source>
        <dbReference type="RefSeq" id="XP_025068346.1"/>
    </source>
</evidence>
<dbReference type="PANTHER" id="PTHR22461:SF2">
    <property type="entry name" value="SERINE-RICH COILED-COIL DOMAIN-CONTAINING PROTEIN 2"/>
    <property type="match status" value="1"/>
</dbReference>
<dbReference type="RefSeq" id="XP_025068345.1">
    <property type="nucleotide sequence ID" value="XM_025212560.1"/>
</dbReference>
<dbReference type="RefSeq" id="XP_025068348.1">
    <property type="nucleotide sequence ID" value="XM_025212563.1"/>
</dbReference>